<dbReference type="EMBL" id="BMFY01000002">
    <property type="protein sequence ID" value="GGA06008.1"/>
    <property type="molecule type" value="Genomic_DNA"/>
</dbReference>
<dbReference type="InterPro" id="IPR000887">
    <property type="entry name" value="Aldlse_KDPG_KHG"/>
</dbReference>
<comment type="caution">
    <text evidence="6">The sequence shown here is derived from an EMBL/GenBank/DDBJ whole genome shotgun (WGS) entry which is preliminary data.</text>
</comment>
<evidence type="ECO:0000256" key="1">
    <source>
        <dbReference type="ARBA" id="ARBA00004761"/>
    </source>
</evidence>
<evidence type="ECO:0000256" key="2">
    <source>
        <dbReference type="ARBA" id="ARBA00006906"/>
    </source>
</evidence>
<dbReference type="InterPro" id="IPR013785">
    <property type="entry name" value="Aldolase_TIM"/>
</dbReference>
<protein>
    <submittedName>
        <fullName evidence="6">Aldolase</fullName>
    </submittedName>
</protein>
<evidence type="ECO:0000256" key="3">
    <source>
        <dbReference type="ARBA" id="ARBA00011233"/>
    </source>
</evidence>
<dbReference type="CDD" id="cd00452">
    <property type="entry name" value="KDPG_aldolase"/>
    <property type="match status" value="1"/>
</dbReference>
<dbReference type="RefSeq" id="WP_188549450.1">
    <property type="nucleotide sequence ID" value="NZ_BMFY01000002.1"/>
</dbReference>
<comment type="similarity">
    <text evidence="2">Belongs to the KHG/KDPG aldolase family.</text>
</comment>
<dbReference type="GO" id="GO:0016829">
    <property type="term" value="F:lyase activity"/>
    <property type="evidence" value="ECO:0007669"/>
    <property type="project" value="UniProtKB-KW"/>
</dbReference>
<organism evidence="6 7">
    <name type="scientific">Sediminivirga luteola</name>
    <dbReference type="NCBI Taxonomy" id="1774748"/>
    <lineage>
        <taxon>Bacteria</taxon>
        <taxon>Bacillati</taxon>
        <taxon>Actinomycetota</taxon>
        <taxon>Actinomycetes</taxon>
        <taxon>Micrococcales</taxon>
        <taxon>Brevibacteriaceae</taxon>
        <taxon>Sediminivirga</taxon>
    </lineage>
</organism>
<name>A0A8J2XK23_9MICO</name>
<keyword evidence="4" id="KW-0456">Lyase</keyword>
<comment type="pathway">
    <text evidence="1">Carbohydrate acid metabolism.</text>
</comment>
<sequence>MTFLQTLSEARLLGIIRGTDADASVASALALAEEGVRLFEVSLTSTSALDVIRRIAEAAGPDVELGAGTVLSESDVEAALSHGATYIVTPAVAPSVAAAVRRGVPVLAGALTPTEVVAARDAGADAVKVFPASVFGPRYLKDLRAPFPDVPFVPVGGVDAAQVPEYLSHGAVAVGVASPLCGDAPDGGDLDALRVRAREFLQAVKA</sequence>
<dbReference type="Proteomes" id="UP000616114">
    <property type="component" value="Unassembled WGS sequence"/>
</dbReference>
<dbReference type="PANTHER" id="PTHR30246">
    <property type="entry name" value="2-KETO-3-DEOXY-6-PHOSPHOGLUCONATE ALDOLASE"/>
    <property type="match status" value="1"/>
</dbReference>
<dbReference type="AlphaFoldDB" id="A0A8J2XK23"/>
<reference evidence="6" key="1">
    <citation type="journal article" date="2014" name="Int. J. Syst. Evol. Microbiol.">
        <title>Complete genome sequence of Corynebacterium casei LMG S-19264T (=DSM 44701T), isolated from a smear-ripened cheese.</title>
        <authorList>
            <consortium name="US DOE Joint Genome Institute (JGI-PGF)"/>
            <person name="Walter F."/>
            <person name="Albersmeier A."/>
            <person name="Kalinowski J."/>
            <person name="Ruckert C."/>
        </authorList>
    </citation>
    <scope>NUCLEOTIDE SEQUENCE</scope>
    <source>
        <strain evidence="6">CGMCC 1.12785</strain>
    </source>
</reference>
<keyword evidence="5" id="KW-0119">Carbohydrate metabolism</keyword>
<evidence type="ECO:0000313" key="6">
    <source>
        <dbReference type="EMBL" id="GGA06008.1"/>
    </source>
</evidence>
<evidence type="ECO:0000256" key="5">
    <source>
        <dbReference type="ARBA" id="ARBA00023277"/>
    </source>
</evidence>
<keyword evidence="7" id="KW-1185">Reference proteome</keyword>
<proteinExistence type="inferred from homology"/>
<dbReference type="Pfam" id="PF01081">
    <property type="entry name" value="Aldolase"/>
    <property type="match status" value="1"/>
</dbReference>
<comment type="subunit">
    <text evidence="3">Homotrimer.</text>
</comment>
<accession>A0A8J2XK23</accession>
<dbReference type="NCBIfam" id="TIGR01182">
    <property type="entry name" value="eda"/>
    <property type="match status" value="1"/>
</dbReference>
<dbReference type="SUPFAM" id="SSF51569">
    <property type="entry name" value="Aldolase"/>
    <property type="match status" value="1"/>
</dbReference>
<evidence type="ECO:0000256" key="4">
    <source>
        <dbReference type="ARBA" id="ARBA00023239"/>
    </source>
</evidence>
<evidence type="ECO:0000313" key="7">
    <source>
        <dbReference type="Proteomes" id="UP000616114"/>
    </source>
</evidence>
<reference evidence="6" key="2">
    <citation type="submission" date="2020-09" db="EMBL/GenBank/DDBJ databases">
        <authorList>
            <person name="Sun Q."/>
            <person name="Zhou Y."/>
        </authorList>
    </citation>
    <scope>NUCLEOTIDE SEQUENCE</scope>
    <source>
        <strain evidence="6">CGMCC 1.12785</strain>
    </source>
</reference>
<dbReference type="PANTHER" id="PTHR30246:SF1">
    <property type="entry name" value="2-DEHYDRO-3-DEOXY-6-PHOSPHOGALACTONATE ALDOLASE-RELATED"/>
    <property type="match status" value="1"/>
</dbReference>
<gene>
    <name evidence="6" type="ORF">GCM10011333_06150</name>
</gene>
<dbReference type="Gene3D" id="3.20.20.70">
    <property type="entry name" value="Aldolase class I"/>
    <property type="match status" value="1"/>
</dbReference>